<reference evidence="2" key="1">
    <citation type="submission" date="2023-03" db="EMBL/GenBank/DDBJ databases">
        <title>Amycolatopsis taiwanensis NBRC 103393.</title>
        <authorList>
            <person name="Ichikawa N."/>
            <person name="Sato H."/>
            <person name="Tonouchi N."/>
        </authorList>
    </citation>
    <scope>NUCLEOTIDE SEQUENCE</scope>
    <source>
        <strain evidence="2">NBRC 103393</strain>
    </source>
</reference>
<protein>
    <submittedName>
        <fullName evidence="2">Uncharacterized protein</fullName>
    </submittedName>
</protein>
<organism evidence="2 3">
    <name type="scientific">Amycolatopsis taiwanensis</name>
    <dbReference type="NCBI Taxonomy" id="342230"/>
    <lineage>
        <taxon>Bacteria</taxon>
        <taxon>Bacillati</taxon>
        <taxon>Actinomycetota</taxon>
        <taxon>Actinomycetes</taxon>
        <taxon>Pseudonocardiales</taxon>
        <taxon>Pseudonocardiaceae</taxon>
        <taxon>Amycolatopsis</taxon>
    </lineage>
</organism>
<keyword evidence="1" id="KW-0472">Membrane</keyword>
<accession>A0A9W6R7L1</accession>
<dbReference type="Proteomes" id="UP001165136">
    <property type="component" value="Unassembled WGS sequence"/>
</dbReference>
<sequence length="147" mass="15813">MELELSRKWLVRAAVALAAVAVGVAVVLWLPSAERPESHEKRAPALAYEPGGPVPAAAARAADTLTTDDERAQRSALLPESDAVFPPGRLFPVGTVLRLDDGGWHERNGYANATGELRVPGKPARKVFVGFAERDGSWRVVFMQVTS</sequence>
<evidence type="ECO:0000313" key="2">
    <source>
        <dbReference type="EMBL" id="GLY70743.1"/>
    </source>
</evidence>
<gene>
    <name evidence="2" type="ORF">Atai01_73620</name>
</gene>
<evidence type="ECO:0000256" key="1">
    <source>
        <dbReference type="SAM" id="Phobius"/>
    </source>
</evidence>
<name>A0A9W6R7L1_9PSEU</name>
<proteinExistence type="predicted"/>
<keyword evidence="3" id="KW-1185">Reference proteome</keyword>
<feature type="transmembrane region" description="Helical" evidence="1">
    <location>
        <begin position="9"/>
        <end position="30"/>
    </location>
</feature>
<comment type="caution">
    <text evidence="2">The sequence shown here is derived from an EMBL/GenBank/DDBJ whole genome shotgun (WGS) entry which is preliminary data.</text>
</comment>
<dbReference type="AlphaFoldDB" id="A0A9W6R7L1"/>
<keyword evidence="1" id="KW-0812">Transmembrane</keyword>
<keyword evidence="1" id="KW-1133">Transmembrane helix</keyword>
<evidence type="ECO:0000313" key="3">
    <source>
        <dbReference type="Proteomes" id="UP001165136"/>
    </source>
</evidence>
<dbReference type="EMBL" id="BSTI01000026">
    <property type="protein sequence ID" value="GLY70743.1"/>
    <property type="molecule type" value="Genomic_DNA"/>
</dbReference>